<dbReference type="EMBL" id="MHVJ01000013">
    <property type="protein sequence ID" value="OHA91242.1"/>
    <property type="molecule type" value="Genomic_DNA"/>
</dbReference>
<dbReference type="InterPro" id="IPR050065">
    <property type="entry name" value="GlmU-like"/>
</dbReference>
<dbReference type="AlphaFoldDB" id="A0A1G2T285"/>
<dbReference type="PANTHER" id="PTHR43584:SF8">
    <property type="entry name" value="N-ACETYLMURAMATE ALPHA-1-PHOSPHATE URIDYLYLTRANSFERASE"/>
    <property type="match status" value="1"/>
</dbReference>
<gene>
    <name evidence="4" type="ORF">A2758_02120</name>
</gene>
<protein>
    <recommendedName>
        <fullName evidence="3">Nucleotidyl transferase domain-containing protein</fullName>
    </recommendedName>
</protein>
<reference evidence="4 5" key="1">
    <citation type="journal article" date="2016" name="Nat. Commun.">
        <title>Thousands of microbial genomes shed light on interconnected biogeochemical processes in an aquifer system.</title>
        <authorList>
            <person name="Anantharaman K."/>
            <person name="Brown C.T."/>
            <person name="Hug L.A."/>
            <person name="Sharon I."/>
            <person name="Castelle C.J."/>
            <person name="Probst A.J."/>
            <person name="Thomas B.C."/>
            <person name="Singh A."/>
            <person name="Wilkins M.J."/>
            <person name="Karaoz U."/>
            <person name="Brodie E.L."/>
            <person name="Williams K.H."/>
            <person name="Hubbard S.S."/>
            <person name="Banfield J.F."/>
        </authorList>
    </citation>
    <scope>NUCLEOTIDE SEQUENCE [LARGE SCALE GENOMIC DNA]</scope>
</reference>
<evidence type="ECO:0000259" key="3">
    <source>
        <dbReference type="Pfam" id="PF00483"/>
    </source>
</evidence>
<evidence type="ECO:0000313" key="5">
    <source>
        <dbReference type="Proteomes" id="UP000178612"/>
    </source>
</evidence>
<dbReference type="InterPro" id="IPR005835">
    <property type="entry name" value="NTP_transferase_dom"/>
</dbReference>
<evidence type="ECO:0000256" key="2">
    <source>
        <dbReference type="ARBA" id="ARBA00022695"/>
    </source>
</evidence>
<evidence type="ECO:0000313" key="4">
    <source>
        <dbReference type="EMBL" id="OHA91242.1"/>
    </source>
</evidence>
<dbReference type="Pfam" id="PF00483">
    <property type="entry name" value="NTP_transferase"/>
    <property type="match status" value="1"/>
</dbReference>
<name>A0A1G2T285_9BACT</name>
<proteinExistence type="predicted"/>
<accession>A0A1G2T285</accession>
<dbReference type="CDD" id="cd04181">
    <property type="entry name" value="NTP_transferase"/>
    <property type="match status" value="1"/>
</dbReference>
<keyword evidence="1" id="KW-0808">Transferase</keyword>
<dbReference type="Gene3D" id="3.90.550.10">
    <property type="entry name" value="Spore Coat Polysaccharide Biosynthesis Protein SpsA, Chain A"/>
    <property type="match status" value="1"/>
</dbReference>
<comment type="caution">
    <text evidence="4">The sequence shown here is derived from an EMBL/GenBank/DDBJ whole genome shotgun (WGS) entry which is preliminary data.</text>
</comment>
<dbReference type="PANTHER" id="PTHR43584">
    <property type="entry name" value="NUCLEOTIDYL TRANSFERASE"/>
    <property type="match status" value="1"/>
</dbReference>
<dbReference type="InterPro" id="IPR029044">
    <property type="entry name" value="Nucleotide-diphossugar_trans"/>
</dbReference>
<dbReference type="Proteomes" id="UP000178612">
    <property type="component" value="Unassembled WGS sequence"/>
</dbReference>
<evidence type="ECO:0000256" key="1">
    <source>
        <dbReference type="ARBA" id="ARBA00022679"/>
    </source>
</evidence>
<organism evidence="4 5">
    <name type="scientific">Candidatus Zambryskibacteria bacterium RIFCSPHIGHO2_01_FULL_49_18</name>
    <dbReference type="NCBI Taxonomy" id="1802740"/>
    <lineage>
        <taxon>Bacteria</taxon>
        <taxon>Candidatus Zambryskiibacteriota</taxon>
    </lineage>
</organism>
<dbReference type="GO" id="GO:0016779">
    <property type="term" value="F:nucleotidyltransferase activity"/>
    <property type="evidence" value="ECO:0007669"/>
    <property type="project" value="UniProtKB-KW"/>
</dbReference>
<keyword evidence="2" id="KW-0548">Nucleotidyltransferase</keyword>
<dbReference type="SUPFAM" id="SSF53448">
    <property type="entry name" value="Nucleotide-diphospho-sugar transferases"/>
    <property type="match status" value="1"/>
</dbReference>
<sequence length="219" mass="24571">MKAVILAAGVGSRLHPLTLETPKPLIEVAGKPIIDRVLDSLPDQISEVILVVGHLKEKIKLHLGQEYLGRKIIFVDQGEKKGTFGALLSTQNLLNDKFLVLNGDDLYNREELEKFTREERAFGLQKMMMPNYYAVLTDKAGFVTGFEKNSNGEKFVATGVYLLDPEIFRHKGVLVYGGELGLPQTILAQKEMFPIKAIVTEKWLPINSFEDLERANKLC</sequence>
<feature type="domain" description="Nucleotidyl transferase" evidence="3">
    <location>
        <begin position="2"/>
        <end position="170"/>
    </location>
</feature>